<dbReference type="Proteomes" id="UP000315289">
    <property type="component" value="Unassembled WGS sequence"/>
</dbReference>
<organism evidence="1 2">
    <name type="scientific">Candidatus Nitrosocosmicus arcticus</name>
    <dbReference type="NCBI Taxonomy" id="2035267"/>
    <lineage>
        <taxon>Archaea</taxon>
        <taxon>Nitrososphaerota</taxon>
        <taxon>Nitrososphaeria</taxon>
        <taxon>Nitrososphaerales</taxon>
        <taxon>Nitrososphaeraceae</taxon>
        <taxon>Candidatus Nitrosocosmicus</taxon>
    </lineage>
</organism>
<sequence>MKIFQIKSNLYMLTLAAIGIFRIRAVSIILRIKSYLTIQSILVCKDFVSNNIFRQTILYV</sequence>
<evidence type="ECO:0000313" key="1">
    <source>
        <dbReference type="EMBL" id="TVP41982.1"/>
    </source>
</evidence>
<dbReference type="EMBL" id="VOAH01000001">
    <property type="protein sequence ID" value="TVP41982.1"/>
    <property type="molecule type" value="Genomic_DNA"/>
</dbReference>
<name>A0A557SZF0_9ARCH</name>
<evidence type="ECO:0000313" key="2">
    <source>
        <dbReference type="Proteomes" id="UP000315289"/>
    </source>
</evidence>
<proteinExistence type="predicted"/>
<protein>
    <submittedName>
        <fullName evidence="1">Uncharacterized protein</fullName>
    </submittedName>
</protein>
<reference evidence="1 2" key="1">
    <citation type="journal article" date="2019" name="Front. Microbiol.">
        <title>Ammonia Oxidation by the Arctic Terrestrial Thaumarchaeote Candidatus Nitrosocosmicus arcticus Is Stimulated by Increasing Temperatures.</title>
        <authorList>
            <person name="Alves R.J.E."/>
            <person name="Kerou M."/>
            <person name="Zappe A."/>
            <person name="Bittner R."/>
            <person name="Abby S.S."/>
            <person name="Schmidt H.A."/>
            <person name="Pfeifer K."/>
            <person name="Schleper C."/>
        </authorList>
    </citation>
    <scope>NUCLEOTIDE SEQUENCE [LARGE SCALE GENOMIC DNA]</scope>
    <source>
        <strain evidence="1 2">Kfb</strain>
    </source>
</reference>
<keyword evidence="2" id="KW-1185">Reference proteome</keyword>
<dbReference type="AlphaFoldDB" id="A0A557SZF0"/>
<accession>A0A557SZF0</accession>
<gene>
    <name evidence="1" type="ORF">NARC_10388</name>
</gene>
<comment type="caution">
    <text evidence="1">The sequence shown here is derived from an EMBL/GenBank/DDBJ whole genome shotgun (WGS) entry which is preliminary data.</text>
</comment>